<dbReference type="InterPro" id="IPR000742">
    <property type="entry name" value="EGF"/>
</dbReference>
<reference evidence="4" key="2">
    <citation type="submission" date="2022-10" db="EMBL/GenBank/DDBJ databases">
        <authorList>
            <consortium name="ENA_rothamsted_submissions"/>
            <consortium name="culmorum"/>
            <person name="King R."/>
        </authorList>
    </citation>
    <scope>NUCLEOTIDE SEQUENCE</scope>
</reference>
<accession>A0A9N9S134</accession>
<comment type="caution">
    <text evidence="1">Lacks conserved residue(s) required for the propagation of feature annotation.</text>
</comment>
<evidence type="ECO:0000313" key="5">
    <source>
        <dbReference type="Proteomes" id="UP001153620"/>
    </source>
</evidence>
<feature type="domain" description="EGF-like" evidence="3">
    <location>
        <begin position="80"/>
        <end position="127"/>
    </location>
</feature>
<dbReference type="GO" id="GO:0048018">
    <property type="term" value="F:receptor ligand activity"/>
    <property type="evidence" value="ECO:0007669"/>
    <property type="project" value="InterPro"/>
</dbReference>
<dbReference type="PROSITE" id="PS01186">
    <property type="entry name" value="EGF_2"/>
    <property type="match status" value="1"/>
</dbReference>
<feature type="disulfide bond" evidence="1">
    <location>
        <begin position="213"/>
        <end position="222"/>
    </location>
</feature>
<organism evidence="4 5">
    <name type="scientific">Chironomus riparius</name>
    <dbReference type="NCBI Taxonomy" id="315576"/>
    <lineage>
        <taxon>Eukaryota</taxon>
        <taxon>Metazoa</taxon>
        <taxon>Ecdysozoa</taxon>
        <taxon>Arthropoda</taxon>
        <taxon>Hexapoda</taxon>
        <taxon>Insecta</taxon>
        <taxon>Pterygota</taxon>
        <taxon>Neoptera</taxon>
        <taxon>Endopterygota</taxon>
        <taxon>Diptera</taxon>
        <taxon>Nematocera</taxon>
        <taxon>Chironomoidea</taxon>
        <taxon>Chironomidae</taxon>
        <taxon>Chironominae</taxon>
        <taxon>Chironomus</taxon>
    </lineage>
</organism>
<keyword evidence="1" id="KW-1015">Disulfide bond</keyword>
<dbReference type="Proteomes" id="UP001153620">
    <property type="component" value="Chromosome 3"/>
</dbReference>
<dbReference type="PROSITE" id="PS50026">
    <property type="entry name" value="EGF_3"/>
    <property type="match status" value="2"/>
</dbReference>
<dbReference type="PROSITE" id="PS00022">
    <property type="entry name" value="EGF_1"/>
    <property type="match status" value="1"/>
</dbReference>
<dbReference type="Gene3D" id="2.10.25.10">
    <property type="entry name" value="Laminin"/>
    <property type="match status" value="2"/>
</dbReference>
<proteinExistence type="predicted"/>
<dbReference type="SUPFAM" id="SSF57196">
    <property type="entry name" value="EGF/Laminin"/>
    <property type="match status" value="1"/>
</dbReference>
<keyword evidence="5" id="KW-1185">Reference proteome</keyword>
<dbReference type="EMBL" id="OU895879">
    <property type="protein sequence ID" value="CAG9806642.1"/>
    <property type="molecule type" value="Genomic_DNA"/>
</dbReference>
<sequence length="256" mass="29657">MSLKIIILTLMLSIVVPVTDSCTSITGWKLRHVDVDHKEPIATREMTTKTIDIDNDNNIKNLSRMQRFYTEPIILQIGEEPERCEDEFEKVYCHNHGKCIKIKIPGSSSYEKAHCICDDGYSDSRCMTKVPDGEYRTIKDRSDINHKHPSSTTIVTTTETKTLSSTERNIANEPNKKLGDKSPCPEPWNHDFCINGECIMLPHLSTVDYFCDCHNEFTGLRCERKAIDYHDLKIRARRDIRGSRKKKYNRKFRQLT</sequence>
<evidence type="ECO:0000313" key="4">
    <source>
        <dbReference type="EMBL" id="CAG9806642.1"/>
    </source>
</evidence>
<gene>
    <name evidence="4" type="ORF">CHIRRI_LOCUS9497</name>
</gene>
<dbReference type="GO" id="GO:0007173">
    <property type="term" value="P:epidermal growth factor receptor signaling pathway"/>
    <property type="evidence" value="ECO:0007669"/>
    <property type="project" value="InterPro"/>
</dbReference>
<name>A0A9N9S134_9DIPT</name>
<feature type="domain" description="EGF-like" evidence="3">
    <location>
        <begin position="189"/>
        <end position="223"/>
    </location>
</feature>
<evidence type="ECO:0000256" key="2">
    <source>
        <dbReference type="SAM" id="SignalP"/>
    </source>
</evidence>
<dbReference type="PANTHER" id="PTHR12332:SF1">
    <property type="entry name" value="KEREN-RELATED"/>
    <property type="match status" value="1"/>
</dbReference>
<keyword evidence="2" id="KW-0732">Signal</keyword>
<dbReference type="SMART" id="SM00181">
    <property type="entry name" value="EGF"/>
    <property type="match status" value="2"/>
</dbReference>
<dbReference type="GO" id="GO:0005154">
    <property type="term" value="F:epidermal growth factor receptor binding"/>
    <property type="evidence" value="ECO:0007669"/>
    <property type="project" value="InterPro"/>
</dbReference>
<dbReference type="AlphaFoldDB" id="A0A9N9S134"/>
<feature type="chain" id="PRO_5040492073" description="EGF-like domain-containing protein" evidence="2">
    <location>
        <begin position="22"/>
        <end position="256"/>
    </location>
</feature>
<reference evidence="4" key="1">
    <citation type="submission" date="2022-01" db="EMBL/GenBank/DDBJ databases">
        <authorList>
            <person name="King R."/>
        </authorList>
    </citation>
    <scope>NUCLEOTIDE SEQUENCE</scope>
</reference>
<keyword evidence="1" id="KW-0245">EGF-like domain</keyword>
<evidence type="ECO:0000256" key="1">
    <source>
        <dbReference type="PROSITE-ProRule" id="PRU00076"/>
    </source>
</evidence>
<dbReference type="PANTHER" id="PTHR12332">
    <property type="entry name" value="KEREN-RELATED"/>
    <property type="match status" value="1"/>
</dbReference>
<feature type="disulfide bond" evidence="1">
    <location>
        <begin position="117"/>
        <end position="126"/>
    </location>
</feature>
<feature type="signal peptide" evidence="2">
    <location>
        <begin position="1"/>
        <end position="21"/>
    </location>
</feature>
<protein>
    <recommendedName>
        <fullName evidence="3">EGF-like domain-containing protein</fullName>
    </recommendedName>
</protein>
<dbReference type="InterPro" id="IPR043403">
    <property type="entry name" value="Gurken/Spitz"/>
</dbReference>
<evidence type="ECO:0000259" key="3">
    <source>
        <dbReference type="PROSITE" id="PS50026"/>
    </source>
</evidence>